<evidence type="ECO:0000313" key="1">
    <source>
        <dbReference type="EMBL" id="VEU70483.1"/>
    </source>
</evidence>
<name>A0A449AVD4_9BACT</name>
<dbReference type="EMBL" id="LR215024">
    <property type="protein sequence ID" value="VEU70483.1"/>
    <property type="molecule type" value="Genomic_DNA"/>
</dbReference>
<keyword evidence="2" id="KW-1185">Reference proteome</keyword>
<dbReference type="KEGG" id="mgly:NCTC10194_00464"/>
<reference evidence="1 2" key="1">
    <citation type="submission" date="2019-01" db="EMBL/GenBank/DDBJ databases">
        <authorList>
            <consortium name="Pathogen Informatics"/>
        </authorList>
    </citation>
    <scope>NUCLEOTIDE SEQUENCE [LARGE SCALE GENOMIC DNA]</scope>
    <source>
        <strain evidence="1 2">NCTC10194</strain>
    </source>
</reference>
<proteinExistence type="predicted"/>
<accession>A0A449AVD4</accession>
<organism evidence="1 2">
    <name type="scientific">Mycoplasmopsis glycophila</name>
    <dbReference type="NCBI Taxonomy" id="171285"/>
    <lineage>
        <taxon>Bacteria</taxon>
        <taxon>Bacillati</taxon>
        <taxon>Mycoplasmatota</taxon>
        <taxon>Mycoplasmoidales</taxon>
        <taxon>Metamycoplasmataceae</taxon>
        <taxon>Mycoplasmopsis</taxon>
    </lineage>
</organism>
<evidence type="ECO:0000313" key="2">
    <source>
        <dbReference type="Proteomes" id="UP000290815"/>
    </source>
</evidence>
<sequence length="73" mass="8833">MFFTYITHIKWYNRSMSYSLCKKKQNGKYYLVLAISKGFKKGYENQIGLGYWEDIKEKYRLSSIEDMKEIAKK</sequence>
<dbReference type="Proteomes" id="UP000290815">
    <property type="component" value="Chromosome"/>
</dbReference>
<gene>
    <name evidence="1" type="ORF">NCTC10194_00464</name>
</gene>
<protein>
    <submittedName>
        <fullName evidence="1">Uncharacterized protein</fullName>
    </submittedName>
</protein>
<dbReference type="AlphaFoldDB" id="A0A449AVD4"/>